<name>K9WTC0_9NOST</name>
<organism evidence="15 16">
    <name type="scientific">Cylindrospermum stagnale PCC 7417</name>
    <dbReference type="NCBI Taxonomy" id="56107"/>
    <lineage>
        <taxon>Bacteria</taxon>
        <taxon>Bacillati</taxon>
        <taxon>Cyanobacteriota</taxon>
        <taxon>Cyanophyceae</taxon>
        <taxon>Nostocales</taxon>
        <taxon>Nostocaceae</taxon>
        <taxon>Cylindrospermum</taxon>
    </lineage>
</organism>
<dbReference type="PANTHER" id="PTHR46025:SF3">
    <property type="entry name" value="XYLOSYLTRANSFERASE OXT"/>
    <property type="match status" value="1"/>
</dbReference>
<dbReference type="STRING" id="56107.Cylst_0435"/>
<dbReference type="InterPro" id="IPR043538">
    <property type="entry name" value="XYLT"/>
</dbReference>
<keyword evidence="10" id="KW-0333">Golgi apparatus</keyword>
<evidence type="ECO:0000256" key="6">
    <source>
        <dbReference type="ARBA" id="ARBA00022723"/>
    </source>
</evidence>
<dbReference type="RefSeq" id="WP_015206039.1">
    <property type="nucleotide sequence ID" value="NC_019757.1"/>
</dbReference>
<dbReference type="PANTHER" id="PTHR46025">
    <property type="entry name" value="XYLOSYLTRANSFERASE OXT"/>
    <property type="match status" value="1"/>
</dbReference>
<protein>
    <recommendedName>
        <fullName evidence="14">Peptide O-xylosyltransferase</fullName>
    </recommendedName>
</protein>
<dbReference type="EMBL" id="CP003642">
    <property type="protein sequence ID" value="AFZ22782.1"/>
    <property type="molecule type" value="Genomic_DNA"/>
</dbReference>
<keyword evidence="11" id="KW-0472">Membrane</keyword>
<evidence type="ECO:0000256" key="9">
    <source>
        <dbReference type="ARBA" id="ARBA00022989"/>
    </source>
</evidence>
<evidence type="ECO:0000256" key="1">
    <source>
        <dbReference type="ARBA" id="ARBA00004323"/>
    </source>
</evidence>
<keyword evidence="4 15" id="KW-0808">Transferase</keyword>
<sequence length="309" mass="36383">MKTCYFIQTHKNPNQIYRLVRTIKTLSPNCQVLIGHDFTKCYLDMTPLEDFSEVYLIKGTVPVVWGYYSLLQPYLDAINWLLENSFDFDWLVYISGQDYPTQPLSKIEDFLSQTEYDGFVSYAEAFSEQGYLLVDTPIERYLYQYYKLPKWAEPILKYPCKILVKTQNNTLPIYCWYLEDIAIGFKTDKTPFNENFVCYSSSSWHTLSRKCVEYIAEFIIDHPSIINFFKRTIEPDESLIATILVNNKRFNLCNHHQRYLEFNKGSAHPRILTVEDYSTLVNGGFHFARKFEHNSKILDMLDAYLFDGG</sequence>
<keyword evidence="7" id="KW-0256">Endoplasmic reticulum</keyword>
<comment type="subcellular location">
    <subcellularLocation>
        <location evidence="2">Endoplasmic reticulum membrane</location>
        <topology evidence="2">Single-pass type II membrane protein</topology>
    </subcellularLocation>
    <subcellularLocation>
        <location evidence="1">Golgi apparatus membrane</location>
        <topology evidence="1">Single-pass type II membrane protein</topology>
    </subcellularLocation>
</comment>
<keyword evidence="9" id="KW-1133">Transmembrane helix</keyword>
<evidence type="ECO:0000313" key="16">
    <source>
        <dbReference type="Proteomes" id="UP000010475"/>
    </source>
</evidence>
<dbReference type="GO" id="GO:0030158">
    <property type="term" value="F:protein xylosyltransferase activity"/>
    <property type="evidence" value="ECO:0007669"/>
    <property type="project" value="InterPro"/>
</dbReference>
<evidence type="ECO:0000256" key="11">
    <source>
        <dbReference type="ARBA" id="ARBA00023136"/>
    </source>
</evidence>
<dbReference type="GO" id="GO:0046872">
    <property type="term" value="F:metal ion binding"/>
    <property type="evidence" value="ECO:0007669"/>
    <property type="project" value="UniProtKB-KW"/>
</dbReference>
<evidence type="ECO:0000256" key="3">
    <source>
        <dbReference type="ARBA" id="ARBA00022676"/>
    </source>
</evidence>
<keyword evidence="3 15" id="KW-0328">Glycosyltransferase</keyword>
<dbReference type="KEGG" id="csg:Cylst_0435"/>
<evidence type="ECO:0000256" key="4">
    <source>
        <dbReference type="ARBA" id="ARBA00022679"/>
    </source>
</evidence>
<dbReference type="HOGENOM" id="CLU_032341_0_0_3"/>
<keyword evidence="6" id="KW-0479">Metal-binding</keyword>
<evidence type="ECO:0000256" key="8">
    <source>
        <dbReference type="ARBA" id="ARBA00022968"/>
    </source>
</evidence>
<keyword evidence="13" id="KW-0325">Glycoprotein</keyword>
<dbReference type="eggNOG" id="COG0463">
    <property type="taxonomic scope" value="Bacteria"/>
</dbReference>
<proteinExistence type="predicted"/>
<keyword evidence="12" id="KW-1015">Disulfide bond</keyword>
<dbReference type="OrthoDB" id="7943907at2"/>
<evidence type="ECO:0000256" key="14">
    <source>
        <dbReference type="ARBA" id="ARBA00042865"/>
    </source>
</evidence>
<evidence type="ECO:0000256" key="12">
    <source>
        <dbReference type="ARBA" id="ARBA00023157"/>
    </source>
</evidence>
<dbReference type="Pfam" id="PF02485">
    <property type="entry name" value="Branch"/>
    <property type="match status" value="2"/>
</dbReference>
<reference evidence="15 16" key="1">
    <citation type="submission" date="2012-06" db="EMBL/GenBank/DDBJ databases">
        <title>Finished chromosome of genome of Cylindrospermum stagnale PCC 7417.</title>
        <authorList>
            <consortium name="US DOE Joint Genome Institute"/>
            <person name="Gugger M."/>
            <person name="Coursin T."/>
            <person name="Rippka R."/>
            <person name="Tandeau De Marsac N."/>
            <person name="Huntemann M."/>
            <person name="Wei C.-L."/>
            <person name="Han J."/>
            <person name="Detter J.C."/>
            <person name="Han C."/>
            <person name="Tapia R."/>
            <person name="Chen A."/>
            <person name="Kyrpides N."/>
            <person name="Mavromatis K."/>
            <person name="Markowitz V."/>
            <person name="Szeto E."/>
            <person name="Ivanova N."/>
            <person name="Pagani I."/>
            <person name="Pati A."/>
            <person name="Goodwin L."/>
            <person name="Nordberg H.P."/>
            <person name="Cantor M.N."/>
            <person name="Hua S.X."/>
            <person name="Woyke T."/>
            <person name="Kerfeld C.A."/>
        </authorList>
    </citation>
    <scope>NUCLEOTIDE SEQUENCE [LARGE SCALE GENOMIC DNA]</scope>
    <source>
        <strain evidence="15 16">PCC 7417</strain>
    </source>
</reference>
<keyword evidence="8" id="KW-0735">Signal-anchor</keyword>
<dbReference type="GO" id="GO:0050650">
    <property type="term" value="P:chondroitin sulfate proteoglycan biosynthetic process"/>
    <property type="evidence" value="ECO:0007669"/>
    <property type="project" value="TreeGrafter"/>
</dbReference>
<dbReference type="GO" id="GO:0016020">
    <property type="term" value="C:membrane"/>
    <property type="evidence" value="ECO:0007669"/>
    <property type="project" value="InterPro"/>
</dbReference>
<gene>
    <name evidence="15" type="ORF">Cylst_0435</name>
</gene>
<dbReference type="GO" id="GO:0015012">
    <property type="term" value="P:heparan sulfate proteoglycan biosynthetic process"/>
    <property type="evidence" value="ECO:0007669"/>
    <property type="project" value="TreeGrafter"/>
</dbReference>
<evidence type="ECO:0000256" key="10">
    <source>
        <dbReference type="ARBA" id="ARBA00023034"/>
    </source>
</evidence>
<keyword evidence="16" id="KW-1185">Reference proteome</keyword>
<keyword evidence="5" id="KW-0812">Transmembrane</keyword>
<evidence type="ECO:0000256" key="5">
    <source>
        <dbReference type="ARBA" id="ARBA00022692"/>
    </source>
</evidence>
<evidence type="ECO:0000256" key="7">
    <source>
        <dbReference type="ARBA" id="ARBA00022824"/>
    </source>
</evidence>
<evidence type="ECO:0000313" key="15">
    <source>
        <dbReference type="EMBL" id="AFZ22782.1"/>
    </source>
</evidence>
<dbReference type="PATRIC" id="fig|56107.3.peg.479"/>
<evidence type="ECO:0000256" key="13">
    <source>
        <dbReference type="ARBA" id="ARBA00023180"/>
    </source>
</evidence>
<accession>K9WTC0</accession>
<dbReference type="AlphaFoldDB" id="K9WTC0"/>
<dbReference type="InterPro" id="IPR003406">
    <property type="entry name" value="Glyco_trans_14"/>
</dbReference>
<dbReference type="Proteomes" id="UP000010475">
    <property type="component" value="Chromosome"/>
</dbReference>
<evidence type="ECO:0000256" key="2">
    <source>
        <dbReference type="ARBA" id="ARBA00004648"/>
    </source>
</evidence>